<reference evidence="1" key="1">
    <citation type="journal article" date="2014" name="Int. J. Syst. Evol. Microbiol.">
        <title>Complete genome of a new Firmicutes species belonging to the dominant human colonic microbiota ('Ruminococcus bicirculans') reveals two chromosomes and a selective capacity to utilize plant glucans.</title>
        <authorList>
            <consortium name="NISC Comparative Sequencing Program"/>
            <person name="Wegmann U."/>
            <person name="Louis P."/>
            <person name="Goesmann A."/>
            <person name="Henrissat B."/>
            <person name="Duncan S.H."/>
            <person name="Flint H.J."/>
        </authorList>
    </citation>
    <scope>NUCLEOTIDE SEQUENCE</scope>
    <source>
        <strain evidence="1">CECT 8869</strain>
    </source>
</reference>
<dbReference type="Pfam" id="PF13585">
    <property type="entry name" value="CHU_C"/>
    <property type="match status" value="1"/>
</dbReference>
<evidence type="ECO:0000313" key="2">
    <source>
        <dbReference type="Proteomes" id="UP001168579"/>
    </source>
</evidence>
<dbReference type="RefSeq" id="WP_304436145.1">
    <property type="nucleotide sequence ID" value="NZ_JAUKUC010000001.1"/>
</dbReference>
<accession>A0ABT8RQK0</accession>
<evidence type="ECO:0000313" key="1">
    <source>
        <dbReference type="EMBL" id="MDO1513206.1"/>
    </source>
</evidence>
<dbReference type="EMBL" id="JAUKUC010000001">
    <property type="protein sequence ID" value="MDO1513206.1"/>
    <property type="molecule type" value="Genomic_DNA"/>
</dbReference>
<gene>
    <name evidence="1" type="ORF">Q2T41_11115</name>
</gene>
<organism evidence="1 2">
    <name type="scientific">Maribacter confluentis</name>
    <dbReference type="NCBI Taxonomy" id="1656093"/>
    <lineage>
        <taxon>Bacteria</taxon>
        <taxon>Pseudomonadati</taxon>
        <taxon>Bacteroidota</taxon>
        <taxon>Flavobacteriia</taxon>
        <taxon>Flavobacteriales</taxon>
        <taxon>Flavobacteriaceae</taxon>
        <taxon>Maribacter</taxon>
    </lineage>
</organism>
<name>A0ABT8RQK0_9FLAO</name>
<keyword evidence="2" id="KW-1185">Reference proteome</keyword>
<sequence length="378" mass="42850">MKILPLFTLYILFLQYTYAQNIRNIGDLKIHEKGQIGFYSNLKNDGNFNNTNGLVGFYGLNLNTIYGTTPLSFHDIEINNDQGVLLQVPVQVNHNINFIYGDFISSKSTSSPDLRLTTDSFYNGESNFSKVNGFVSVYGQQNFLFPIGDEFYLRPLGLKTNNSITTFKSAYLYENGTWYYPLIDQGQTGIGQISENEYWVLEGNDSAIITISWDERSAISKMTNNLDNLTIVGFNKELNLWQSLGALDRTGTLDQGIITSYEFVPDHYSAITFGITQGNTAISHKGYHYLVTPNGDGINDFLFIPELAEFKTNRLLIFDRNGLKVFEQENYTNEFFGEAGFTIPAISRTKGLPEGIYFYLVEVGEEKFTIQGFLFLDR</sequence>
<reference evidence="1" key="2">
    <citation type="submission" date="2023-06" db="EMBL/GenBank/DDBJ databases">
        <authorList>
            <person name="Lucena T."/>
            <person name="Sun Q."/>
        </authorList>
    </citation>
    <scope>NUCLEOTIDE SEQUENCE</scope>
    <source>
        <strain evidence="1">CECT 8869</strain>
    </source>
</reference>
<dbReference type="Proteomes" id="UP001168579">
    <property type="component" value="Unassembled WGS sequence"/>
</dbReference>
<protein>
    <submittedName>
        <fullName evidence="1">Gliding motility-associated C-terminal domain-containing protein</fullName>
    </submittedName>
</protein>
<comment type="caution">
    <text evidence="1">The sequence shown here is derived from an EMBL/GenBank/DDBJ whole genome shotgun (WGS) entry which is preliminary data.</text>
</comment>
<proteinExistence type="predicted"/>